<dbReference type="InterPro" id="IPR036034">
    <property type="entry name" value="PDZ_sf"/>
</dbReference>
<accession>A0A1I8GU37</accession>
<name>A0A1I8GU37_9PLAT</name>
<organism evidence="2 4">
    <name type="scientific">Macrostomum lignano</name>
    <dbReference type="NCBI Taxonomy" id="282301"/>
    <lineage>
        <taxon>Eukaryota</taxon>
        <taxon>Metazoa</taxon>
        <taxon>Spiralia</taxon>
        <taxon>Lophotrochozoa</taxon>
        <taxon>Platyhelminthes</taxon>
        <taxon>Rhabditophora</taxon>
        <taxon>Macrostomorpha</taxon>
        <taxon>Macrostomida</taxon>
        <taxon>Macrostomidae</taxon>
        <taxon>Macrostomum</taxon>
    </lineage>
</organism>
<protein>
    <submittedName>
        <fullName evidence="3 4">PDZ domain-containing protein</fullName>
    </submittedName>
</protein>
<dbReference type="InterPro" id="IPR001478">
    <property type="entry name" value="PDZ"/>
</dbReference>
<proteinExistence type="predicted"/>
<dbReference type="SUPFAM" id="SSF50156">
    <property type="entry name" value="PDZ domain-like"/>
    <property type="match status" value="1"/>
</dbReference>
<evidence type="ECO:0000259" key="1">
    <source>
        <dbReference type="PROSITE" id="PS50106"/>
    </source>
</evidence>
<feature type="domain" description="PDZ" evidence="1">
    <location>
        <begin position="139"/>
        <end position="217"/>
    </location>
</feature>
<dbReference type="AlphaFoldDB" id="A0A1I8GU37"/>
<reference evidence="3 4" key="1">
    <citation type="submission" date="2016-11" db="UniProtKB">
        <authorList>
            <consortium name="WormBaseParasite"/>
        </authorList>
    </citation>
    <scope>IDENTIFICATION</scope>
</reference>
<dbReference type="WBParaSite" id="maker-uti_cns_0002246-snap-gene-0.4-mRNA-1">
    <property type="protein sequence ID" value="maker-uti_cns_0002246-snap-gene-0.4-mRNA-1"/>
    <property type="gene ID" value="maker-uti_cns_0002246-snap-gene-0.4"/>
</dbReference>
<sequence>QAASSGQQLEFQPVADSRRLMYQQQRYNPIAAVGHVGTPVRGQLAGLVNNSGAASFDVAASARGLQPPHSFDDYQRGLGSAGHSSLYRQHSSGAAASYYQHHYESGGGDVRQPGQQPPSLEALLKERQRTGGYDFQVKRLLLTRDTRDKSNRGYGVGLVVEAGVSQEDGLPAAVVQDILPGSVCDRLRAEIGEGDEVVEWNGYCLVGLGPRELHRALATAWEADEFEVVVRV</sequence>
<keyword evidence="2" id="KW-1185">Reference proteome</keyword>
<dbReference type="PROSITE" id="PS50106">
    <property type="entry name" value="PDZ"/>
    <property type="match status" value="1"/>
</dbReference>
<evidence type="ECO:0000313" key="4">
    <source>
        <dbReference type="WBParaSite" id="maker-uti_cns_0003104-snap-gene-0.4-mRNA-1"/>
    </source>
</evidence>
<dbReference type="Proteomes" id="UP000095280">
    <property type="component" value="Unplaced"/>
</dbReference>
<dbReference type="Gene3D" id="2.30.42.10">
    <property type="match status" value="1"/>
</dbReference>
<evidence type="ECO:0000313" key="3">
    <source>
        <dbReference type="WBParaSite" id="maker-uti_cns_0002246-snap-gene-0.4-mRNA-1"/>
    </source>
</evidence>
<evidence type="ECO:0000313" key="2">
    <source>
        <dbReference type="Proteomes" id="UP000095280"/>
    </source>
</evidence>
<dbReference type="WBParaSite" id="maker-uti_cns_0003104-snap-gene-0.4-mRNA-1">
    <property type="protein sequence ID" value="maker-uti_cns_0003104-snap-gene-0.4-mRNA-1"/>
    <property type="gene ID" value="maker-uti_cns_0003104-snap-gene-0.4"/>
</dbReference>